<dbReference type="GO" id="GO:0016020">
    <property type="term" value="C:membrane"/>
    <property type="evidence" value="ECO:0007669"/>
    <property type="project" value="TreeGrafter"/>
</dbReference>
<dbReference type="Proteomes" id="UP000620075">
    <property type="component" value="Unassembled WGS sequence"/>
</dbReference>
<evidence type="ECO:0000256" key="1">
    <source>
        <dbReference type="ARBA" id="ARBA00006484"/>
    </source>
</evidence>
<proteinExistence type="inferred from homology"/>
<dbReference type="PRINTS" id="PR00081">
    <property type="entry name" value="GDHRDH"/>
</dbReference>
<dbReference type="Gene3D" id="3.40.50.720">
    <property type="entry name" value="NAD(P)-binding Rossmann-like Domain"/>
    <property type="match status" value="1"/>
</dbReference>
<evidence type="ECO:0000256" key="3">
    <source>
        <dbReference type="RuleBase" id="RU000363"/>
    </source>
</evidence>
<evidence type="ECO:0000256" key="2">
    <source>
        <dbReference type="ARBA" id="ARBA00023002"/>
    </source>
</evidence>
<dbReference type="AlphaFoldDB" id="A0A934N7B4"/>
<dbReference type="InterPro" id="IPR002347">
    <property type="entry name" value="SDR_fam"/>
</dbReference>
<dbReference type="RefSeq" id="WP_338179501.1">
    <property type="nucleotide sequence ID" value="NZ_JAEKNQ010000036.1"/>
</dbReference>
<dbReference type="SUPFAM" id="SSF51735">
    <property type="entry name" value="NAD(P)-binding Rossmann-fold domains"/>
    <property type="match status" value="1"/>
</dbReference>
<dbReference type="SMART" id="SM00822">
    <property type="entry name" value="PKS_KR"/>
    <property type="match status" value="1"/>
</dbReference>
<dbReference type="PRINTS" id="PR00080">
    <property type="entry name" value="SDRFAMILY"/>
</dbReference>
<comment type="caution">
    <text evidence="5">The sequence shown here is derived from an EMBL/GenBank/DDBJ whole genome shotgun (WGS) entry which is preliminary data.</text>
</comment>
<dbReference type="InterPro" id="IPR020904">
    <property type="entry name" value="Sc_DH/Rdtase_CS"/>
</dbReference>
<evidence type="ECO:0000313" key="6">
    <source>
        <dbReference type="Proteomes" id="UP000620075"/>
    </source>
</evidence>
<dbReference type="GO" id="GO:0016491">
    <property type="term" value="F:oxidoreductase activity"/>
    <property type="evidence" value="ECO:0007669"/>
    <property type="project" value="UniProtKB-KW"/>
</dbReference>
<dbReference type="InterPro" id="IPR057326">
    <property type="entry name" value="KR_dom"/>
</dbReference>
<organism evidence="5 6">
    <name type="scientific">Candidatus Dormiibacter inghamiae</name>
    <dbReference type="NCBI Taxonomy" id="3127013"/>
    <lineage>
        <taxon>Bacteria</taxon>
        <taxon>Bacillati</taxon>
        <taxon>Candidatus Dormiibacterota</taxon>
        <taxon>Candidatus Dormibacteria</taxon>
        <taxon>Candidatus Dormibacterales</taxon>
        <taxon>Candidatus Dormibacteraceae</taxon>
        <taxon>Candidatus Dormiibacter</taxon>
    </lineage>
</organism>
<feature type="domain" description="Ketoreductase" evidence="4">
    <location>
        <begin position="6"/>
        <end position="184"/>
    </location>
</feature>
<dbReference type="Pfam" id="PF00106">
    <property type="entry name" value="adh_short"/>
    <property type="match status" value="1"/>
</dbReference>
<evidence type="ECO:0000259" key="4">
    <source>
        <dbReference type="SMART" id="SM00822"/>
    </source>
</evidence>
<protein>
    <submittedName>
        <fullName evidence="5">SDR family NAD(P)-dependent oxidoreductase</fullName>
    </submittedName>
</protein>
<keyword evidence="2" id="KW-0560">Oxidoreductase</keyword>
<gene>
    <name evidence="5" type="ORF">JF888_09750</name>
</gene>
<dbReference type="PIRSF" id="PIRSF000126">
    <property type="entry name" value="11-beta-HSD1"/>
    <property type="match status" value="1"/>
</dbReference>
<name>A0A934N7B4_9BACT</name>
<reference evidence="5 6" key="1">
    <citation type="submission" date="2020-10" db="EMBL/GenBank/DDBJ databases">
        <title>Ca. Dormibacterota MAGs.</title>
        <authorList>
            <person name="Montgomery K."/>
        </authorList>
    </citation>
    <scope>NUCLEOTIDE SEQUENCE [LARGE SCALE GENOMIC DNA]</scope>
    <source>
        <strain evidence="5">SC8811_S16_3</strain>
    </source>
</reference>
<dbReference type="PANTHER" id="PTHR44196">
    <property type="entry name" value="DEHYDROGENASE/REDUCTASE SDR FAMILY MEMBER 7B"/>
    <property type="match status" value="1"/>
</dbReference>
<evidence type="ECO:0000313" key="5">
    <source>
        <dbReference type="EMBL" id="MBJ7603455.1"/>
    </source>
</evidence>
<sequence length="260" mass="28052">MKLRGAAVIITGASSGIGAATAVRFAREGARLALCARRFDRLQQVAERCRAVGATEVVLRKADVGRPSDARAFVNVALQHFERIDVLVNNAGRGWRGPLQQMPQEEVTELVSSNLLGCIWTIQAALPIMFETRSGVIINVASVVGFRAAPYSAVYSASKHALAGLGHALRGELSGSGVKVCTVYPGTTDTEFFGDHKPDGPLVQSADSVAKSIVRNARRPRRDVIMLPYRAGHLAEPLLGGLLDHALGEMRRNHHPEYRV</sequence>
<comment type="similarity">
    <text evidence="1 3">Belongs to the short-chain dehydrogenases/reductases (SDR) family.</text>
</comment>
<dbReference type="PANTHER" id="PTHR44196:SF1">
    <property type="entry name" value="DEHYDROGENASE_REDUCTASE SDR FAMILY MEMBER 7B"/>
    <property type="match status" value="1"/>
</dbReference>
<dbReference type="EMBL" id="JAEKNQ010000036">
    <property type="protein sequence ID" value="MBJ7603455.1"/>
    <property type="molecule type" value="Genomic_DNA"/>
</dbReference>
<accession>A0A934N7B4</accession>
<dbReference type="PROSITE" id="PS00061">
    <property type="entry name" value="ADH_SHORT"/>
    <property type="match status" value="1"/>
</dbReference>
<dbReference type="InterPro" id="IPR036291">
    <property type="entry name" value="NAD(P)-bd_dom_sf"/>
</dbReference>